<proteinExistence type="predicted"/>
<feature type="domain" description="HTH myb-type" evidence="2">
    <location>
        <begin position="1"/>
        <end position="54"/>
    </location>
</feature>
<evidence type="ECO:0000259" key="2">
    <source>
        <dbReference type="PROSITE" id="PS51294"/>
    </source>
</evidence>
<dbReference type="InterPro" id="IPR017930">
    <property type="entry name" value="Myb_dom"/>
</dbReference>
<name>A0A9N9B8I8_9GLOM</name>
<dbReference type="SUPFAM" id="SSF46689">
    <property type="entry name" value="Homeodomain-like"/>
    <property type="match status" value="1"/>
</dbReference>
<dbReference type="InterPro" id="IPR001005">
    <property type="entry name" value="SANT/Myb"/>
</dbReference>
<protein>
    <submittedName>
        <fullName evidence="3">10087_t:CDS:1</fullName>
    </submittedName>
</protein>
<organism evidence="3 4">
    <name type="scientific">Paraglomus occultum</name>
    <dbReference type="NCBI Taxonomy" id="144539"/>
    <lineage>
        <taxon>Eukaryota</taxon>
        <taxon>Fungi</taxon>
        <taxon>Fungi incertae sedis</taxon>
        <taxon>Mucoromycota</taxon>
        <taxon>Glomeromycotina</taxon>
        <taxon>Glomeromycetes</taxon>
        <taxon>Paraglomerales</taxon>
        <taxon>Paraglomeraceae</taxon>
        <taxon>Paraglomus</taxon>
    </lineage>
</organism>
<sequence>MTTRRIPWTRQEDEALINWHRRLGPLWTKISSKIVSRTPRQCADRWYNSLRPGSK</sequence>
<dbReference type="PROSITE" id="PS51294">
    <property type="entry name" value="HTH_MYB"/>
    <property type="match status" value="1"/>
</dbReference>
<evidence type="ECO:0000313" key="4">
    <source>
        <dbReference type="Proteomes" id="UP000789572"/>
    </source>
</evidence>
<dbReference type="OrthoDB" id="2143914at2759"/>
<dbReference type="CDD" id="cd00167">
    <property type="entry name" value="SANT"/>
    <property type="match status" value="1"/>
</dbReference>
<dbReference type="EMBL" id="CAJVPJ010000831">
    <property type="protein sequence ID" value="CAG8559273.1"/>
    <property type="molecule type" value="Genomic_DNA"/>
</dbReference>
<feature type="domain" description="Myb-like" evidence="1">
    <location>
        <begin position="1"/>
        <end position="50"/>
    </location>
</feature>
<evidence type="ECO:0000259" key="1">
    <source>
        <dbReference type="PROSITE" id="PS50090"/>
    </source>
</evidence>
<dbReference type="SMART" id="SM00717">
    <property type="entry name" value="SANT"/>
    <property type="match status" value="1"/>
</dbReference>
<comment type="caution">
    <text evidence="3">The sequence shown here is derived from an EMBL/GenBank/DDBJ whole genome shotgun (WGS) entry which is preliminary data.</text>
</comment>
<accession>A0A9N9B8I8</accession>
<gene>
    <name evidence="3" type="ORF">POCULU_LOCUS5425</name>
</gene>
<dbReference type="Proteomes" id="UP000789572">
    <property type="component" value="Unassembled WGS sequence"/>
</dbReference>
<dbReference type="InterPro" id="IPR009057">
    <property type="entry name" value="Homeodomain-like_sf"/>
</dbReference>
<reference evidence="3" key="1">
    <citation type="submission" date="2021-06" db="EMBL/GenBank/DDBJ databases">
        <authorList>
            <person name="Kallberg Y."/>
            <person name="Tangrot J."/>
            <person name="Rosling A."/>
        </authorList>
    </citation>
    <scope>NUCLEOTIDE SEQUENCE</scope>
    <source>
        <strain evidence="3">IA702</strain>
    </source>
</reference>
<dbReference type="Gene3D" id="1.10.10.60">
    <property type="entry name" value="Homeodomain-like"/>
    <property type="match status" value="1"/>
</dbReference>
<dbReference type="AlphaFoldDB" id="A0A9N9B8I8"/>
<dbReference type="PROSITE" id="PS50090">
    <property type="entry name" value="MYB_LIKE"/>
    <property type="match status" value="1"/>
</dbReference>
<keyword evidence="4" id="KW-1185">Reference proteome</keyword>
<evidence type="ECO:0000313" key="3">
    <source>
        <dbReference type="EMBL" id="CAG8559273.1"/>
    </source>
</evidence>
<dbReference type="Pfam" id="PF00249">
    <property type="entry name" value="Myb_DNA-binding"/>
    <property type="match status" value="1"/>
</dbReference>